<keyword evidence="3" id="KW-1185">Reference proteome</keyword>
<proteinExistence type="predicted"/>
<dbReference type="EMBL" id="FN648224">
    <property type="protein sequence ID" value="CBJ30024.1"/>
    <property type="molecule type" value="Genomic_DNA"/>
</dbReference>
<accession>D7FMW0</accession>
<protein>
    <submittedName>
        <fullName evidence="2">Uncharacterized protein</fullName>
    </submittedName>
</protein>
<evidence type="ECO:0000313" key="3">
    <source>
        <dbReference type="Proteomes" id="UP000002630"/>
    </source>
</evidence>
<dbReference type="EMBL" id="FN649739">
    <property type="protein sequence ID" value="CBJ30024.1"/>
    <property type="molecule type" value="Genomic_DNA"/>
</dbReference>
<dbReference type="AlphaFoldDB" id="D7FMW0"/>
<dbReference type="Proteomes" id="UP000002630">
    <property type="component" value="Linkage Group LG14"/>
</dbReference>
<dbReference type="InParanoid" id="D7FMW0"/>
<name>D7FMW0_ECTSI</name>
<organism evidence="2 3">
    <name type="scientific">Ectocarpus siliculosus</name>
    <name type="common">Brown alga</name>
    <name type="synonym">Conferva siliculosa</name>
    <dbReference type="NCBI Taxonomy" id="2880"/>
    <lineage>
        <taxon>Eukaryota</taxon>
        <taxon>Sar</taxon>
        <taxon>Stramenopiles</taxon>
        <taxon>Ochrophyta</taxon>
        <taxon>PX clade</taxon>
        <taxon>Phaeophyceae</taxon>
        <taxon>Ectocarpales</taxon>
        <taxon>Ectocarpaceae</taxon>
        <taxon>Ectocarpus</taxon>
    </lineage>
</organism>
<reference evidence="2 3" key="1">
    <citation type="journal article" date="2010" name="Nature">
        <title>The Ectocarpus genome and the independent evolution of multicellularity in brown algae.</title>
        <authorList>
            <person name="Cock J.M."/>
            <person name="Sterck L."/>
            <person name="Rouze P."/>
            <person name="Scornet D."/>
            <person name="Allen A.E."/>
            <person name="Amoutzias G."/>
            <person name="Anthouard V."/>
            <person name="Artiguenave F."/>
            <person name="Aury J.M."/>
            <person name="Badger J.H."/>
            <person name="Beszteri B."/>
            <person name="Billiau K."/>
            <person name="Bonnet E."/>
            <person name="Bothwell J.H."/>
            <person name="Bowler C."/>
            <person name="Boyen C."/>
            <person name="Brownlee C."/>
            <person name="Carrano C.J."/>
            <person name="Charrier B."/>
            <person name="Cho G.Y."/>
            <person name="Coelho S.M."/>
            <person name="Collen J."/>
            <person name="Corre E."/>
            <person name="Da Silva C."/>
            <person name="Delage L."/>
            <person name="Delaroque N."/>
            <person name="Dittami S.M."/>
            <person name="Doulbeau S."/>
            <person name="Elias M."/>
            <person name="Farnham G."/>
            <person name="Gachon C.M."/>
            <person name="Gschloessl B."/>
            <person name="Heesch S."/>
            <person name="Jabbari K."/>
            <person name="Jubin C."/>
            <person name="Kawai H."/>
            <person name="Kimura K."/>
            <person name="Kloareg B."/>
            <person name="Kupper F.C."/>
            <person name="Lang D."/>
            <person name="Le Bail A."/>
            <person name="Leblanc C."/>
            <person name="Lerouge P."/>
            <person name="Lohr M."/>
            <person name="Lopez P.J."/>
            <person name="Martens C."/>
            <person name="Maumus F."/>
            <person name="Michel G."/>
            <person name="Miranda-Saavedra D."/>
            <person name="Morales J."/>
            <person name="Moreau H."/>
            <person name="Motomura T."/>
            <person name="Nagasato C."/>
            <person name="Napoli C.A."/>
            <person name="Nelson D.R."/>
            <person name="Nyvall-Collen P."/>
            <person name="Peters A.F."/>
            <person name="Pommier C."/>
            <person name="Potin P."/>
            <person name="Poulain J."/>
            <person name="Quesneville H."/>
            <person name="Read B."/>
            <person name="Rensing S.A."/>
            <person name="Ritter A."/>
            <person name="Rousvoal S."/>
            <person name="Samanta M."/>
            <person name="Samson G."/>
            <person name="Schroeder D.C."/>
            <person name="Segurens B."/>
            <person name="Strittmatter M."/>
            <person name="Tonon T."/>
            <person name="Tregear J.W."/>
            <person name="Valentin K."/>
            <person name="von Dassow P."/>
            <person name="Yamagishi T."/>
            <person name="Van de Peer Y."/>
            <person name="Wincker P."/>
        </authorList>
    </citation>
    <scope>NUCLEOTIDE SEQUENCE [LARGE SCALE GENOMIC DNA]</scope>
    <source>
        <strain evidence="3">Ec32 / CCAP1310/4</strain>
    </source>
</reference>
<gene>
    <name evidence="2" type="ORF">Esi_0171_0039</name>
</gene>
<evidence type="ECO:0000256" key="1">
    <source>
        <dbReference type="SAM" id="MobiDB-lite"/>
    </source>
</evidence>
<evidence type="ECO:0000313" key="2">
    <source>
        <dbReference type="EMBL" id="CBJ30024.1"/>
    </source>
</evidence>
<feature type="region of interest" description="Disordered" evidence="1">
    <location>
        <begin position="25"/>
        <end position="63"/>
    </location>
</feature>
<sequence>MSNGETVRISHGICAMGEETGHQYSLRWDESSLPSPQPTERDMQTQKRKHRPRDAQPIPRRSKRIRNKIAAAAAAISAPDAVVINDNAKDNDQSNPDQVAAAIGTPWSPMHGIGKQEEPSDRFFDEENALTRTELMEVYRCTDDSKPYQVASAIGRPPSRMHEPSVNFFDEKKAPTPTELMEVYRCTDDSTPNRVASVIGRPPSPMEEPSDSCFDETKALTSMDLMEASRCTDDEGNISTTTQPDLLPAFLLAFLKDDLILDADGEEGWVMDAKEGKVMDAVKAIQDTVP</sequence>